<gene>
    <name evidence="17" type="ORF">IWQ62_000636</name>
</gene>
<accession>A0A9W8AZN9</accession>
<keyword evidence="13" id="KW-1015">Disulfide bond</keyword>
<evidence type="ECO:0000256" key="5">
    <source>
        <dbReference type="ARBA" id="ARBA00011261"/>
    </source>
</evidence>
<evidence type="ECO:0000256" key="16">
    <source>
        <dbReference type="SAM" id="MobiDB-lite"/>
    </source>
</evidence>
<evidence type="ECO:0000313" key="17">
    <source>
        <dbReference type="EMBL" id="KAJ1969430.1"/>
    </source>
</evidence>
<proteinExistence type="inferred from homology"/>
<keyword evidence="11" id="KW-0496">Mitochondrion</keyword>
<evidence type="ECO:0000313" key="18">
    <source>
        <dbReference type="Proteomes" id="UP001150925"/>
    </source>
</evidence>
<dbReference type="OrthoDB" id="9992197at2759"/>
<dbReference type="GO" id="GO:0005758">
    <property type="term" value="C:mitochondrial intermembrane space"/>
    <property type="evidence" value="ECO:0007669"/>
    <property type="project" value="UniProtKB-SubCell"/>
</dbReference>
<dbReference type="Proteomes" id="UP001150925">
    <property type="component" value="Unassembled WGS sequence"/>
</dbReference>
<keyword evidence="8" id="KW-0679">Respiratory chain</keyword>
<keyword evidence="10" id="KW-0249">Electron transport</keyword>
<keyword evidence="12" id="KW-0472">Membrane</keyword>
<dbReference type="GO" id="GO:0032981">
    <property type="term" value="P:mitochondrial respiratory chain complex I assembly"/>
    <property type="evidence" value="ECO:0007669"/>
    <property type="project" value="TreeGrafter"/>
</dbReference>
<evidence type="ECO:0000256" key="2">
    <source>
        <dbReference type="ARBA" id="ARBA00004569"/>
    </source>
</evidence>
<dbReference type="EMBL" id="JANBPY010000060">
    <property type="protein sequence ID" value="KAJ1969430.1"/>
    <property type="molecule type" value="Genomic_DNA"/>
</dbReference>
<comment type="function">
    <text evidence="1">Accessory subunit of the mitochondrial membrane respiratory chain NADH dehydrogenase (Complex I), that is believed not to be involved in catalysis. Complex I functions in the transfer of electrons from NADH to the respiratory chain. The immediate electron acceptor for the enzyme is believed to be ubiquinone.</text>
</comment>
<evidence type="ECO:0000256" key="14">
    <source>
        <dbReference type="ARBA" id="ARBA00031222"/>
    </source>
</evidence>
<evidence type="ECO:0000256" key="10">
    <source>
        <dbReference type="ARBA" id="ARBA00022982"/>
    </source>
</evidence>
<name>A0A9W8AZN9_9FUNG</name>
<evidence type="ECO:0000256" key="11">
    <source>
        <dbReference type="ARBA" id="ARBA00023128"/>
    </source>
</evidence>
<evidence type="ECO:0000256" key="4">
    <source>
        <dbReference type="ARBA" id="ARBA00007372"/>
    </source>
</evidence>
<evidence type="ECO:0000256" key="3">
    <source>
        <dbReference type="ARBA" id="ARBA00004637"/>
    </source>
</evidence>
<evidence type="ECO:0000256" key="8">
    <source>
        <dbReference type="ARBA" id="ARBA00022660"/>
    </source>
</evidence>
<keyword evidence="18" id="KW-1185">Reference proteome</keyword>
<protein>
    <recommendedName>
        <fullName evidence="6">NADH dehydrogenase [ubiquinone] iron-sulfur protein 5</fullName>
    </recommendedName>
    <alternativeName>
        <fullName evidence="14">Complex I-15 kDa</fullName>
    </alternativeName>
    <alternativeName>
        <fullName evidence="15">NADH-ubiquinone oxidoreductase 15 kDa subunit</fullName>
    </alternativeName>
</protein>
<evidence type="ECO:0000256" key="7">
    <source>
        <dbReference type="ARBA" id="ARBA00022448"/>
    </source>
</evidence>
<evidence type="ECO:0000256" key="13">
    <source>
        <dbReference type="ARBA" id="ARBA00023157"/>
    </source>
</evidence>
<feature type="region of interest" description="Disordered" evidence="16">
    <location>
        <begin position="63"/>
        <end position="84"/>
    </location>
</feature>
<sequence>MLLNVGPNRSFRLWQDFLKCHESSDRHEQCDPYRLDYLECLHPAKEATRMIIMQEEAQRQHKACGKASEKSSDLNFLSPDTAAN</sequence>
<dbReference type="PANTHER" id="PTHR15224">
    <property type="entry name" value="NADH DEHYDROGENASE [UBIQUINONE] IRON-SULFUR PROTEIN 5"/>
    <property type="match status" value="1"/>
</dbReference>
<evidence type="ECO:0000256" key="9">
    <source>
        <dbReference type="ARBA" id="ARBA00022792"/>
    </source>
</evidence>
<comment type="similarity">
    <text evidence="4">Belongs to the complex I NDUFS5 subunit family.</text>
</comment>
<evidence type="ECO:0000256" key="6">
    <source>
        <dbReference type="ARBA" id="ARBA00013482"/>
    </source>
</evidence>
<comment type="caution">
    <text evidence="17">The sequence shown here is derived from an EMBL/GenBank/DDBJ whole genome shotgun (WGS) entry which is preliminary data.</text>
</comment>
<evidence type="ECO:0000256" key="15">
    <source>
        <dbReference type="ARBA" id="ARBA00032739"/>
    </source>
</evidence>
<comment type="subcellular location">
    <subcellularLocation>
        <location evidence="3">Mitochondrion inner membrane</location>
        <topology evidence="3">Peripheral membrane protein</topology>
    </subcellularLocation>
    <subcellularLocation>
        <location evidence="2">Mitochondrion intermembrane space</location>
    </subcellularLocation>
</comment>
<keyword evidence="7" id="KW-0813">Transport</keyword>
<evidence type="ECO:0000256" key="12">
    <source>
        <dbReference type="ARBA" id="ARBA00023136"/>
    </source>
</evidence>
<organism evidence="17 18">
    <name type="scientific">Dispira parvispora</name>
    <dbReference type="NCBI Taxonomy" id="1520584"/>
    <lineage>
        <taxon>Eukaryota</taxon>
        <taxon>Fungi</taxon>
        <taxon>Fungi incertae sedis</taxon>
        <taxon>Zoopagomycota</taxon>
        <taxon>Kickxellomycotina</taxon>
        <taxon>Dimargaritomycetes</taxon>
        <taxon>Dimargaritales</taxon>
        <taxon>Dimargaritaceae</taxon>
        <taxon>Dispira</taxon>
    </lineage>
</organism>
<dbReference type="GO" id="GO:0005743">
    <property type="term" value="C:mitochondrial inner membrane"/>
    <property type="evidence" value="ECO:0007669"/>
    <property type="project" value="UniProtKB-SubCell"/>
</dbReference>
<reference evidence="17" key="1">
    <citation type="submission" date="2022-07" db="EMBL/GenBank/DDBJ databases">
        <title>Phylogenomic reconstructions and comparative analyses of Kickxellomycotina fungi.</title>
        <authorList>
            <person name="Reynolds N.K."/>
            <person name="Stajich J.E."/>
            <person name="Barry K."/>
            <person name="Grigoriev I.V."/>
            <person name="Crous P."/>
            <person name="Smith M.E."/>
        </authorList>
    </citation>
    <scope>NUCLEOTIDE SEQUENCE</scope>
    <source>
        <strain evidence="17">RSA 1196</strain>
    </source>
</reference>
<keyword evidence="9" id="KW-0999">Mitochondrion inner membrane</keyword>
<dbReference type="InterPro" id="IPR019342">
    <property type="entry name" value="NADH_UbQ_OxRdtase_FeS-su5"/>
</dbReference>
<dbReference type="PANTHER" id="PTHR15224:SF1">
    <property type="entry name" value="NADH DEHYDROGENASE [UBIQUINONE] IRON-SULFUR PROTEIN 5"/>
    <property type="match status" value="1"/>
</dbReference>
<dbReference type="AlphaFoldDB" id="A0A9W8AZN9"/>
<evidence type="ECO:0000256" key="1">
    <source>
        <dbReference type="ARBA" id="ARBA00003195"/>
    </source>
</evidence>
<comment type="subunit">
    <text evidence="5">Mammalian complex I is composed of 45 different subunits. This is a component of the iron-sulfur (IP) fragment of the enzyme.</text>
</comment>